<name>A0A4Z0M8I5_9GAMM</name>
<reference evidence="3 4" key="1">
    <citation type="submission" date="2019-04" db="EMBL/GenBank/DDBJ databases">
        <title>Taxonomy of novel Haliea sp. from mangrove soil of West Coast of India.</title>
        <authorList>
            <person name="Verma A."/>
            <person name="Kumar P."/>
            <person name="Krishnamurthi S."/>
        </authorList>
    </citation>
    <scope>NUCLEOTIDE SEQUENCE [LARGE SCALE GENOMIC DNA]</scope>
    <source>
        <strain evidence="3 4">SAOS-164</strain>
    </source>
</reference>
<proteinExistence type="predicted"/>
<dbReference type="CDD" id="cd20169">
    <property type="entry name" value="Peptidase_M90_mtfA"/>
    <property type="match status" value="1"/>
</dbReference>
<dbReference type="GO" id="GO:0005829">
    <property type="term" value="C:cytosol"/>
    <property type="evidence" value="ECO:0007669"/>
    <property type="project" value="TreeGrafter"/>
</dbReference>
<dbReference type="Pfam" id="PF06167">
    <property type="entry name" value="Peptidase_M90"/>
    <property type="match status" value="1"/>
</dbReference>
<keyword evidence="4" id="KW-1185">Reference proteome</keyword>
<dbReference type="InterPro" id="IPR042252">
    <property type="entry name" value="MtfA_N"/>
</dbReference>
<dbReference type="Gene3D" id="3.40.390.10">
    <property type="entry name" value="Collagenase (Catalytic Domain)"/>
    <property type="match status" value="1"/>
</dbReference>
<comment type="caution">
    <text evidence="3">The sequence shown here is derived from an EMBL/GenBank/DDBJ whole genome shotgun (WGS) entry which is preliminary data.</text>
</comment>
<dbReference type="EMBL" id="SRLE01000002">
    <property type="protein sequence ID" value="TGD75710.1"/>
    <property type="molecule type" value="Genomic_DNA"/>
</dbReference>
<dbReference type="OrthoDB" id="9786424at2"/>
<dbReference type="GO" id="GO:0004177">
    <property type="term" value="F:aminopeptidase activity"/>
    <property type="evidence" value="ECO:0007669"/>
    <property type="project" value="TreeGrafter"/>
</dbReference>
<evidence type="ECO:0000313" key="3">
    <source>
        <dbReference type="EMBL" id="TGD75710.1"/>
    </source>
</evidence>
<sequence>MTIFQWLAGSALALLCAAAVFVWWPRWRRRRMLRQPFPAAWQAHLAELPWYARLPAALREELQRLVRVFLHEKQFVGCEGLEVSDRMRVIVAAQACLLLLNRPHRGYRDLRWVYLFPGEFRALQPEYDEAGVVSHRRGSLLGVSWENGRVVLAWDSVLQDLADASDGRNVVLHEFAHQLDQEDGAADGAPLLYTREGYRDWSAVLGHEYHRLQAQLARGRESLIDPYGASDPAEFFAVVTELFYERPAAMSSAYPKLFEVLHGYYRVDPRDWRCDARGPSLEGEGTGWPGTCRTPPLRPPVADLDTLD</sequence>
<dbReference type="RefSeq" id="WP_135440962.1">
    <property type="nucleotide sequence ID" value="NZ_SRLE01000002.1"/>
</dbReference>
<feature type="region of interest" description="Disordered" evidence="1">
    <location>
        <begin position="278"/>
        <end position="308"/>
    </location>
</feature>
<keyword evidence="2" id="KW-1133">Transmembrane helix</keyword>
<accession>A0A4Z0M8I5</accession>
<dbReference type="PANTHER" id="PTHR30164:SF2">
    <property type="entry name" value="PROTEIN MTFA"/>
    <property type="match status" value="1"/>
</dbReference>
<evidence type="ECO:0000313" key="4">
    <source>
        <dbReference type="Proteomes" id="UP000298050"/>
    </source>
</evidence>
<dbReference type="PANTHER" id="PTHR30164">
    <property type="entry name" value="MTFA PEPTIDASE"/>
    <property type="match status" value="1"/>
</dbReference>
<dbReference type="InterPro" id="IPR024079">
    <property type="entry name" value="MetalloPept_cat_dom_sf"/>
</dbReference>
<dbReference type="InterPro" id="IPR010384">
    <property type="entry name" value="MtfA_fam"/>
</dbReference>
<dbReference type="GO" id="GO:0008237">
    <property type="term" value="F:metallopeptidase activity"/>
    <property type="evidence" value="ECO:0007669"/>
    <property type="project" value="InterPro"/>
</dbReference>
<evidence type="ECO:0000256" key="1">
    <source>
        <dbReference type="SAM" id="MobiDB-lite"/>
    </source>
</evidence>
<keyword evidence="2" id="KW-0472">Membrane</keyword>
<protein>
    <submittedName>
        <fullName evidence="3">Zinc-dependent peptidase</fullName>
    </submittedName>
</protein>
<dbReference type="Proteomes" id="UP000298050">
    <property type="component" value="Unassembled WGS sequence"/>
</dbReference>
<organism evidence="3 4">
    <name type="scientific">Mangrovimicrobium sediminis</name>
    <dbReference type="NCBI Taxonomy" id="2562682"/>
    <lineage>
        <taxon>Bacteria</taxon>
        <taxon>Pseudomonadati</taxon>
        <taxon>Pseudomonadota</taxon>
        <taxon>Gammaproteobacteria</taxon>
        <taxon>Cellvibrionales</taxon>
        <taxon>Halieaceae</taxon>
        <taxon>Mangrovimicrobium</taxon>
    </lineage>
</organism>
<gene>
    <name evidence="3" type="ORF">E4634_02180</name>
</gene>
<evidence type="ECO:0000256" key="2">
    <source>
        <dbReference type="SAM" id="Phobius"/>
    </source>
</evidence>
<feature type="transmembrane region" description="Helical" evidence="2">
    <location>
        <begin position="6"/>
        <end position="24"/>
    </location>
</feature>
<keyword evidence="2" id="KW-0812">Transmembrane</keyword>
<dbReference type="SUPFAM" id="SSF55486">
    <property type="entry name" value="Metalloproteases ('zincins'), catalytic domain"/>
    <property type="match status" value="1"/>
</dbReference>
<dbReference type="AlphaFoldDB" id="A0A4Z0M8I5"/>
<dbReference type="Gene3D" id="1.10.472.150">
    <property type="entry name" value="Glucose-regulated metallo-peptidase M90, N-terminal domain"/>
    <property type="match status" value="1"/>
</dbReference>